<proteinExistence type="inferred from homology"/>
<feature type="domain" description="NAD-dependent epimerase/dehydratase" evidence="2">
    <location>
        <begin position="3"/>
        <end position="271"/>
    </location>
</feature>
<name>A0AAE3UFQ6_9BACT</name>
<dbReference type="Gene3D" id="3.40.50.720">
    <property type="entry name" value="NAD(P)-binding Rossmann-like Domain"/>
    <property type="match status" value="1"/>
</dbReference>
<comment type="caution">
    <text evidence="3">The sequence shown here is derived from an EMBL/GenBank/DDBJ whole genome shotgun (WGS) entry which is preliminary data.</text>
</comment>
<dbReference type="PANTHER" id="PTHR43000">
    <property type="entry name" value="DTDP-D-GLUCOSE 4,6-DEHYDRATASE-RELATED"/>
    <property type="match status" value="1"/>
</dbReference>
<evidence type="ECO:0000259" key="2">
    <source>
        <dbReference type="Pfam" id="PF01370"/>
    </source>
</evidence>
<sequence>MHILITGGAGFVGSHIAISFKEKYPHYKVTCLDNLKRRGSELNLTRLKAHAITFVHADIRNPEDLEGIEPFDCLIDASAEPSVLAGLNSSMTQLINNNLFGTVNCLELAKKFQAKFIFLSTSRVYPIASLESVVTSELPTRFTWQSAQTLPGVSEKGISEDFPLTGSRSFYGATKLASELLIQEYFSVNNLPTVINRCGVIGGAGQMGKVDQGFMVLWVARHYWQQKLNYIGYGGEGKQVRDVLHPTDLFKLIDIQIHSIKTFAGKTFNIGGGLKNSISLQELTTLCEKSTGKATLIDKIKENRPLDLKVYISDYSQIETLCGWSPTIPVSQIVDEITEWIQKNERMLEPILNT</sequence>
<protein>
    <submittedName>
        <fullName evidence="3">NAD-dependent epimerase/dehydratase family protein</fullName>
    </submittedName>
</protein>
<comment type="similarity">
    <text evidence="1">Belongs to the NAD(P)-dependent epimerase/dehydratase family.</text>
</comment>
<dbReference type="RefSeq" id="WP_314512842.1">
    <property type="nucleotide sequence ID" value="NZ_JASJOU010000006.1"/>
</dbReference>
<dbReference type="Proteomes" id="UP001232063">
    <property type="component" value="Unassembled WGS sequence"/>
</dbReference>
<reference evidence="3" key="1">
    <citation type="submission" date="2023-05" db="EMBL/GenBank/DDBJ databases">
        <authorList>
            <person name="Zhang X."/>
        </authorList>
    </citation>
    <scope>NUCLEOTIDE SEQUENCE</scope>
    <source>
        <strain evidence="3">BD1B2-1</strain>
    </source>
</reference>
<evidence type="ECO:0000256" key="1">
    <source>
        <dbReference type="ARBA" id="ARBA00007637"/>
    </source>
</evidence>
<organism evidence="3 4">
    <name type="scientific">Xanthocytophaga agilis</name>
    <dbReference type="NCBI Taxonomy" id="3048010"/>
    <lineage>
        <taxon>Bacteria</taxon>
        <taxon>Pseudomonadati</taxon>
        <taxon>Bacteroidota</taxon>
        <taxon>Cytophagia</taxon>
        <taxon>Cytophagales</taxon>
        <taxon>Rhodocytophagaceae</taxon>
        <taxon>Xanthocytophaga</taxon>
    </lineage>
</organism>
<dbReference type="Pfam" id="PF01370">
    <property type="entry name" value="Epimerase"/>
    <property type="match status" value="1"/>
</dbReference>
<dbReference type="InterPro" id="IPR001509">
    <property type="entry name" value="Epimerase_deHydtase"/>
</dbReference>
<dbReference type="InterPro" id="IPR036291">
    <property type="entry name" value="NAD(P)-bd_dom_sf"/>
</dbReference>
<dbReference type="SUPFAM" id="SSF51735">
    <property type="entry name" value="NAD(P)-binding Rossmann-fold domains"/>
    <property type="match status" value="1"/>
</dbReference>
<dbReference type="EMBL" id="JASJOU010000006">
    <property type="protein sequence ID" value="MDJ1502651.1"/>
    <property type="molecule type" value="Genomic_DNA"/>
</dbReference>
<dbReference type="AlphaFoldDB" id="A0AAE3UFQ6"/>
<gene>
    <name evidence="3" type="ORF">QNI22_18430</name>
</gene>
<accession>A0AAE3UFQ6</accession>
<keyword evidence="4" id="KW-1185">Reference proteome</keyword>
<evidence type="ECO:0000313" key="3">
    <source>
        <dbReference type="EMBL" id="MDJ1502651.1"/>
    </source>
</evidence>
<evidence type="ECO:0000313" key="4">
    <source>
        <dbReference type="Proteomes" id="UP001232063"/>
    </source>
</evidence>